<dbReference type="Proteomes" id="UP000002385">
    <property type="component" value="Plasmid pCMU02"/>
</dbReference>
<geneLocation type="plasmid" evidence="2 3">
    <name>pCMU02</name>
</geneLocation>
<reference evidence="2 3" key="2">
    <citation type="journal article" date="2012" name="J. Bacteriol.">
        <title>Complete genome sequences of six strains of the genus Methylobacterium.</title>
        <authorList>
            <person name="Marx C.J."/>
            <person name="Bringel F."/>
            <person name="Chistoserdova L."/>
            <person name="Moulin L."/>
            <person name="Farhan Ul Haque M."/>
            <person name="Fleischman D.E."/>
            <person name="Gruffaz C."/>
            <person name="Jourand P."/>
            <person name="Knief C."/>
            <person name="Lee M.C."/>
            <person name="Muller E.E."/>
            <person name="Nadalig T."/>
            <person name="Peyraud R."/>
            <person name="Roselli S."/>
            <person name="Russ L."/>
            <person name="Goodwin L.A."/>
            <person name="Ivanova N."/>
            <person name="Kyrpides N."/>
            <person name="Lajus A."/>
            <person name="Land M.L."/>
            <person name="Medigue C."/>
            <person name="Mikhailova N."/>
            <person name="Nolan M."/>
            <person name="Woyke T."/>
            <person name="Stolyar S."/>
            <person name="Vorholt J.A."/>
            <person name="Vuilleumier S."/>
        </authorList>
    </citation>
    <scope>NUCLEOTIDE SEQUENCE [LARGE SCALE GENOMIC DNA]</scope>
    <source>
        <strain evidence="3">CM4 / NCIMB 13688</strain>
        <plasmid evidence="2 3">pCMU02</plasmid>
    </source>
</reference>
<evidence type="ECO:0000313" key="2">
    <source>
        <dbReference type="EMBL" id="ACK86456.1"/>
    </source>
</evidence>
<name>B7L3P8_METC4</name>
<accession>B7L3P8</accession>
<feature type="transmembrane region" description="Helical" evidence="1">
    <location>
        <begin position="150"/>
        <end position="171"/>
    </location>
</feature>
<keyword evidence="1" id="KW-1133">Transmembrane helix</keyword>
<keyword evidence="1" id="KW-0812">Transmembrane</keyword>
<keyword evidence="2" id="KW-0614">Plasmid</keyword>
<proteinExistence type="predicted"/>
<keyword evidence="1" id="KW-0472">Membrane</keyword>
<evidence type="ECO:0000313" key="3">
    <source>
        <dbReference type="Proteomes" id="UP000002385"/>
    </source>
</evidence>
<evidence type="ECO:0000256" key="1">
    <source>
        <dbReference type="SAM" id="Phobius"/>
    </source>
</evidence>
<dbReference type="EMBL" id="CP001300">
    <property type="protein sequence ID" value="ACK86456.1"/>
    <property type="molecule type" value="Genomic_DNA"/>
</dbReference>
<protein>
    <submittedName>
        <fullName evidence="2">Uncharacterized protein</fullName>
    </submittedName>
</protein>
<reference evidence="2 3" key="1">
    <citation type="submission" date="2008-12" db="EMBL/GenBank/DDBJ databases">
        <title>Complete sequence of plasmid2 of Methylobacterium chloromethanicum CM4.</title>
        <authorList>
            <consortium name="US DOE Joint Genome Institute"/>
            <person name="Lucas S."/>
            <person name="Copeland A."/>
            <person name="Lapidus A."/>
            <person name="Glavina del Rio T."/>
            <person name="Dalin E."/>
            <person name="Tice H."/>
            <person name="Bruce D."/>
            <person name="Goodwin L."/>
            <person name="Pitluck S."/>
            <person name="Chertkov O."/>
            <person name="Brettin T."/>
            <person name="Detter J.C."/>
            <person name="Han C."/>
            <person name="Larimer F."/>
            <person name="Land M."/>
            <person name="Hauser L."/>
            <person name="Kyrpides N."/>
            <person name="Mikhailova N."/>
            <person name="Marx C."/>
            <person name="Richardson P."/>
        </authorList>
    </citation>
    <scope>NUCLEOTIDE SEQUENCE [LARGE SCALE GENOMIC DNA]</scope>
    <source>
        <strain evidence="3">CM4 / NCIMB 13688</strain>
        <plasmid evidence="2 3">pCMU02</plasmid>
    </source>
</reference>
<dbReference type="AlphaFoldDB" id="B7L3P8"/>
<dbReference type="HOGENOM" id="CLU_1516179_0_0_5"/>
<sequence length="177" mass="19357">MSEQSVPARLNVEAKLEAFNRALLGDDELGAVVRGHIYIENELIAFIKARLPVPEAIKDRDIDYNMRVKLAVALGLDLSFEPALNCAGSLRNQFAHSLEARIGKQEAVNFKKALAAHRAVTLASYRQAHIDLGTEAAAIPIKQQEPKDRIILCFVTLWAGILIATYAAAVARSADQP</sequence>
<organism evidence="2 3">
    <name type="scientific">Methylorubrum extorquens (strain CM4 / NCIMB 13688)</name>
    <name type="common">Methylobacterium extorquens</name>
    <dbReference type="NCBI Taxonomy" id="440085"/>
    <lineage>
        <taxon>Bacteria</taxon>
        <taxon>Pseudomonadati</taxon>
        <taxon>Pseudomonadota</taxon>
        <taxon>Alphaproteobacteria</taxon>
        <taxon>Hyphomicrobiales</taxon>
        <taxon>Methylobacteriaceae</taxon>
        <taxon>Methylorubrum</taxon>
    </lineage>
</organism>
<dbReference type="KEGG" id="mch:Mchl_5744"/>
<gene>
    <name evidence="2" type="ordered locus">Mchl_5744</name>
</gene>